<evidence type="ECO:0000313" key="2">
    <source>
        <dbReference type="Proteomes" id="UP000255505"/>
    </source>
</evidence>
<dbReference type="EMBL" id="OOEF01000058">
    <property type="protein sequence ID" value="SPK70606.1"/>
    <property type="molecule type" value="Genomic_DNA"/>
</dbReference>
<protein>
    <submittedName>
        <fullName evidence="1">Uncharacterized protein</fullName>
    </submittedName>
</protein>
<dbReference type="AlphaFoldDB" id="A0A375I710"/>
<gene>
    <name evidence="1" type="ORF">CT19425_U610002</name>
</gene>
<proteinExistence type="predicted"/>
<organism evidence="1 2">
    <name type="scientific">Cupriavidus taiwanensis</name>
    <dbReference type="NCBI Taxonomy" id="164546"/>
    <lineage>
        <taxon>Bacteria</taxon>
        <taxon>Pseudomonadati</taxon>
        <taxon>Pseudomonadota</taxon>
        <taxon>Betaproteobacteria</taxon>
        <taxon>Burkholderiales</taxon>
        <taxon>Burkholderiaceae</taxon>
        <taxon>Cupriavidus</taxon>
    </lineage>
</organism>
<evidence type="ECO:0000313" key="1">
    <source>
        <dbReference type="EMBL" id="SPK70606.1"/>
    </source>
</evidence>
<sequence length="66" mass="7445">MSRSSARIVIVMVSGLHIAASSLGQTESRQHASLGKGVRHFYLAQMRHYNLEWPTKPCHRTALDVR</sequence>
<accession>A0A375I710</accession>
<name>A0A375I710_9BURK</name>
<dbReference type="Proteomes" id="UP000255505">
    <property type="component" value="Unassembled WGS sequence"/>
</dbReference>
<reference evidence="1 2" key="1">
    <citation type="submission" date="2018-01" db="EMBL/GenBank/DDBJ databases">
        <authorList>
            <person name="Gaut B.S."/>
            <person name="Morton B.R."/>
            <person name="Clegg M.T."/>
            <person name="Duvall M.R."/>
        </authorList>
    </citation>
    <scope>NUCLEOTIDE SEQUENCE [LARGE SCALE GENOMIC DNA]</scope>
    <source>
        <strain evidence="1">Cupriavidus taiwanensis LMG 19425</strain>
    </source>
</reference>